<evidence type="ECO:0000313" key="3">
    <source>
        <dbReference type="Proteomes" id="UP000192783"/>
    </source>
</evidence>
<protein>
    <submittedName>
        <fullName evidence="2">Uncharacterized protein</fullName>
    </submittedName>
</protein>
<keyword evidence="3" id="KW-1185">Reference proteome</keyword>
<organism evidence="2 3">
    <name type="scientific">Desulfacinum hydrothermale DSM 13146</name>
    <dbReference type="NCBI Taxonomy" id="1121390"/>
    <lineage>
        <taxon>Bacteria</taxon>
        <taxon>Pseudomonadati</taxon>
        <taxon>Thermodesulfobacteriota</taxon>
        <taxon>Syntrophobacteria</taxon>
        <taxon>Syntrophobacterales</taxon>
        <taxon>Syntrophobacteraceae</taxon>
        <taxon>Desulfacinum</taxon>
    </lineage>
</organism>
<evidence type="ECO:0000256" key="1">
    <source>
        <dbReference type="SAM" id="MobiDB-lite"/>
    </source>
</evidence>
<accession>A0A1W1XNT9</accession>
<evidence type="ECO:0000313" key="2">
    <source>
        <dbReference type="EMBL" id="SMC25515.1"/>
    </source>
</evidence>
<feature type="compositionally biased region" description="Low complexity" evidence="1">
    <location>
        <begin position="176"/>
        <end position="185"/>
    </location>
</feature>
<dbReference type="EMBL" id="FWXF01000013">
    <property type="protein sequence ID" value="SMC25515.1"/>
    <property type="molecule type" value="Genomic_DNA"/>
</dbReference>
<reference evidence="2 3" key="1">
    <citation type="submission" date="2017-04" db="EMBL/GenBank/DDBJ databases">
        <authorList>
            <person name="Afonso C.L."/>
            <person name="Miller P.J."/>
            <person name="Scott M.A."/>
            <person name="Spackman E."/>
            <person name="Goraichik I."/>
            <person name="Dimitrov K.M."/>
            <person name="Suarez D.L."/>
            <person name="Swayne D.E."/>
        </authorList>
    </citation>
    <scope>NUCLEOTIDE SEQUENCE [LARGE SCALE GENOMIC DNA]</scope>
    <source>
        <strain evidence="2 3">DSM 13146</strain>
    </source>
</reference>
<name>A0A1W1XNT9_9BACT</name>
<sequence>MSTPPAWAVHKEAIRKGHPKTPGGAHSFGRAGLLWKGRAFSDRLLSGMRGGLGRRKVWKTEGWSKGLSGPGRWFAAWGASSNLRPPGPKIRSTRRPNGSPGILTSGAQEAGKALKTIPVPAIAVLRMVPRLAEVHSALPRFVQRPLRGGGRVSAAPCRAPSARWSFPPCQAWRCRGGYSPGGSRSPPGPPPCPAPACRSPPTGRLPNN</sequence>
<gene>
    <name evidence="2" type="ORF">SAMN02746041_02355</name>
</gene>
<dbReference type="AlphaFoldDB" id="A0A1W1XNT9"/>
<dbReference type="Proteomes" id="UP000192783">
    <property type="component" value="Unassembled WGS sequence"/>
</dbReference>
<proteinExistence type="predicted"/>
<feature type="region of interest" description="Disordered" evidence="1">
    <location>
        <begin position="176"/>
        <end position="208"/>
    </location>
</feature>